<keyword evidence="3" id="KW-1185">Reference proteome</keyword>
<organism evidence="2 3">
    <name type="scientific">Platanthera zijinensis</name>
    <dbReference type="NCBI Taxonomy" id="2320716"/>
    <lineage>
        <taxon>Eukaryota</taxon>
        <taxon>Viridiplantae</taxon>
        <taxon>Streptophyta</taxon>
        <taxon>Embryophyta</taxon>
        <taxon>Tracheophyta</taxon>
        <taxon>Spermatophyta</taxon>
        <taxon>Magnoliopsida</taxon>
        <taxon>Liliopsida</taxon>
        <taxon>Asparagales</taxon>
        <taxon>Orchidaceae</taxon>
        <taxon>Orchidoideae</taxon>
        <taxon>Orchideae</taxon>
        <taxon>Orchidinae</taxon>
        <taxon>Platanthera</taxon>
    </lineage>
</organism>
<reference evidence="2 3" key="1">
    <citation type="journal article" date="2022" name="Nat. Plants">
        <title>Genomes of leafy and leafless Platanthera orchids illuminate the evolution of mycoheterotrophy.</title>
        <authorList>
            <person name="Li M.H."/>
            <person name="Liu K.W."/>
            <person name="Li Z."/>
            <person name="Lu H.C."/>
            <person name="Ye Q.L."/>
            <person name="Zhang D."/>
            <person name="Wang J.Y."/>
            <person name="Li Y.F."/>
            <person name="Zhong Z.M."/>
            <person name="Liu X."/>
            <person name="Yu X."/>
            <person name="Liu D.K."/>
            <person name="Tu X.D."/>
            <person name="Liu B."/>
            <person name="Hao Y."/>
            <person name="Liao X.Y."/>
            <person name="Jiang Y.T."/>
            <person name="Sun W.H."/>
            <person name="Chen J."/>
            <person name="Chen Y.Q."/>
            <person name="Ai Y."/>
            <person name="Zhai J.W."/>
            <person name="Wu S.S."/>
            <person name="Zhou Z."/>
            <person name="Hsiao Y.Y."/>
            <person name="Wu W.L."/>
            <person name="Chen Y.Y."/>
            <person name="Lin Y.F."/>
            <person name="Hsu J.L."/>
            <person name="Li C.Y."/>
            <person name="Wang Z.W."/>
            <person name="Zhao X."/>
            <person name="Zhong W.Y."/>
            <person name="Ma X.K."/>
            <person name="Ma L."/>
            <person name="Huang J."/>
            <person name="Chen G.Z."/>
            <person name="Huang M.Z."/>
            <person name="Huang L."/>
            <person name="Peng D.H."/>
            <person name="Luo Y.B."/>
            <person name="Zou S.Q."/>
            <person name="Chen S.P."/>
            <person name="Lan S."/>
            <person name="Tsai W.C."/>
            <person name="Van de Peer Y."/>
            <person name="Liu Z.J."/>
        </authorList>
    </citation>
    <scope>NUCLEOTIDE SEQUENCE [LARGE SCALE GENOMIC DNA]</scope>
    <source>
        <strain evidence="2">Lor287</strain>
    </source>
</reference>
<proteinExistence type="predicted"/>
<dbReference type="Proteomes" id="UP001418222">
    <property type="component" value="Unassembled WGS sequence"/>
</dbReference>
<gene>
    <name evidence="2" type="ORF">KSP39_PZI010774</name>
</gene>
<dbReference type="AlphaFoldDB" id="A0AAP0G701"/>
<feature type="compositionally biased region" description="Basic and acidic residues" evidence="1">
    <location>
        <begin position="48"/>
        <end position="60"/>
    </location>
</feature>
<evidence type="ECO:0000256" key="1">
    <source>
        <dbReference type="SAM" id="MobiDB-lite"/>
    </source>
</evidence>
<protein>
    <submittedName>
        <fullName evidence="2">Uncharacterized protein</fullName>
    </submittedName>
</protein>
<evidence type="ECO:0000313" key="3">
    <source>
        <dbReference type="Proteomes" id="UP001418222"/>
    </source>
</evidence>
<feature type="region of interest" description="Disordered" evidence="1">
    <location>
        <begin position="48"/>
        <end position="71"/>
    </location>
</feature>
<comment type="caution">
    <text evidence="2">The sequence shown here is derived from an EMBL/GenBank/DDBJ whole genome shotgun (WGS) entry which is preliminary data.</text>
</comment>
<accession>A0AAP0G701</accession>
<dbReference type="EMBL" id="JBBWWQ010000008">
    <property type="protein sequence ID" value="KAK8941342.1"/>
    <property type="molecule type" value="Genomic_DNA"/>
</dbReference>
<sequence length="180" mass="20698">MACSSLQHHEDGRRQRTTIGVSLTFKVLDGSRGRFRWSRQTSMEILHREKEEEERERENAGAKSGVKKVVNKEERSTGWRTRELSIKLHSRAESAWARSGVEHSLEQTGDWSVRVKYCPMAMVETMMPDRVGGICNNKREFGENFKLYKEKGWSACTLVKSKGDLEPLCRQVSRTDFGDS</sequence>
<evidence type="ECO:0000313" key="2">
    <source>
        <dbReference type="EMBL" id="KAK8941342.1"/>
    </source>
</evidence>
<name>A0AAP0G701_9ASPA</name>